<dbReference type="EMBL" id="GU580943">
    <property type="protein sequence ID" value="ADD81122.1"/>
    <property type="molecule type" value="Genomic_DNA"/>
</dbReference>
<keyword evidence="3" id="KW-1185">Reference proteome</keyword>
<dbReference type="GeneID" id="18564128"/>
<protein>
    <submittedName>
        <fullName evidence="2">Gp17</fullName>
    </submittedName>
</protein>
<feature type="transmembrane region" description="Helical" evidence="1">
    <location>
        <begin position="51"/>
        <end position="69"/>
    </location>
</feature>
<name>D4P7Z2_9CAUD</name>
<dbReference type="Proteomes" id="UP000001504">
    <property type="component" value="Segment"/>
</dbReference>
<evidence type="ECO:0000313" key="2">
    <source>
        <dbReference type="EMBL" id="ADD81122.1"/>
    </source>
</evidence>
<dbReference type="KEGG" id="vg:18564128"/>
<keyword evidence="1" id="KW-0472">Membrane</keyword>
<evidence type="ECO:0000256" key="1">
    <source>
        <dbReference type="SAM" id="Phobius"/>
    </source>
</evidence>
<reference evidence="2 3" key="1">
    <citation type="journal article" date="2011" name="Appl. Environ. Microbiol.">
        <title>Genomic and functional analyses of Rhodococcus equi phages ReqiPepy6, ReqiPoco6, ReqiPine5, and ReqiDocB7.</title>
        <authorList>
            <person name="Summer E.J."/>
            <person name="Liu M."/>
            <person name="Gill J.J."/>
            <person name="Grant M."/>
            <person name="Chan-Cortes T.N."/>
            <person name="Ferguson L."/>
            <person name="Janes C."/>
            <person name="Lange K."/>
            <person name="Bertoli M."/>
            <person name="Moore C."/>
            <person name="Orchard R.C."/>
            <person name="Cohen N."/>
            <person name="Young R."/>
        </authorList>
    </citation>
    <scope>NUCLEOTIDE SEQUENCE [LARGE SCALE GENOMIC DNA]</scope>
</reference>
<feature type="transmembrane region" description="Helical" evidence="1">
    <location>
        <begin position="26"/>
        <end position="45"/>
    </location>
</feature>
<keyword evidence="1" id="KW-0812">Transmembrane</keyword>
<proteinExistence type="predicted"/>
<dbReference type="RefSeq" id="YP_009016198.1">
    <property type="nucleotide sequence ID" value="NC_023722.1"/>
</dbReference>
<accession>D4P7Z2</accession>
<evidence type="ECO:0000313" key="3">
    <source>
        <dbReference type="Proteomes" id="UP000001504"/>
    </source>
</evidence>
<sequence length="129" mass="14265">MGRGRALWAKVVGKIRDLRRNEPVRVFFQSYAVIILGMAVTGGVISDHTSSWILLGGAALLGVPAGEMVRRKVTPVSKVQEQAQVAIDEVNNVLRSRWHEDDVYRGLKTAKAEIRSAAGIEEYEGRHRA</sequence>
<keyword evidence="1" id="KW-1133">Transmembrane helix</keyword>
<organism evidence="2 3">
    <name type="scientific">Rhodococcus phage ReqiPine5</name>
    <dbReference type="NCBI Taxonomy" id="691963"/>
    <lineage>
        <taxon>Viruses</taxon>
        <taxon>Duplodnaviria</taxon>
        <taxon>Heunggongvirae</taxon>
        <taxon>Uroviricota</taxon>
        <taxon>Caudoviricetes</taxon>
        <taxon>Caudoviricetes incertae sedis</taxon>
        <taxon>Reqipinevirus</taxon>
        <taxon>Reqipinevirus reqipine5</taxon>
    </lineage>
</organism>
<gene>
    <name evidence="2" type="ORF">ReqiPine5gene17</name>
</gene>